<dbReference type="InterPro" id="IPR040198">
    <property type="entry name" value="Fido_containing"/>
</dbReference>
<accession>A0A444JH94</accession>
<feature type="binding site" evidence="1">
    <location>
        <begin position="163"/>
        <end position="175"/>
    </location>
    <ligand>
        <name>ATP</name>
        <dbReference type="ChEBI" id="CHEBI:30616"/>
    </ligand>
</feature>
<gene>
    <name evidence="4" type="ORF">VU01_101912</name>
</gene>
<proteinExistence type="predicted"/>
<name>A0A444JH94_9BACT</name>
<evidence type="ECO:0000259" key="3">
    <source>
        <dbReference type="PROSITE" id="PS51459"/>
    </source>
</evidence>
<keyword evidence="1" id="KW-0067">ATP-binding</keyword>
<dbReference type="PANTHER" id="PTHR13504">
    <property type="entry name" value="FIDO DOMAIN-CONTAINING PROTEIN DDB_G0283145"/>
    <property type="match status" value="1"/>
</dbReference>
<evidence type="ECO:0000256" key="2">
    <source>
        <dbReference type="PIRSR" id="PIRSR640198-3"/>
    </source>
</evidence>
<evidence type="ECO:0000313" key="5">
    <source>
        <dbReference type="Proteomes" id="UP000288892"/>
    </source>
</evidence>
<dbReference type="Pfam" id="PF02661">
    <property type="entry name" value="Fic"/>
    <property type="match status" value="1"/>
</dbReference>
<feature type="site" description="Important for autoinhibition of adenylyltransferase activity" evidence="2">
    <location>
        <position position="34"/>
    </location>
</feature>
<comment type="caution">
    <text evidence="4">The sequence shown here is derived from an EMBL/GenBank/DDBJ whole genome shotgun (WGS) entry which is preliminary data.</text>
</comment>
<sequence>MRDSHWNMPPNKAKALMLAKRQLSELVCDAINLEGINYTLPEVQTLLDGITVGGHKLSEQQIVLNQSNAWQEVFALVKNNQFAVTVEIACTLHGIAAQEDALEWGQFRSSGVMIAGTKYMPPSAGELPELFTRMIEEAEQVADVYDRAIFYFLTMARCQFFYDANKRVDCKWISRFMMNGFLLHNGYPAINLPAKRQLEFNRLMLDFYATGDQDAMNNFLRSCLDEKIINIMKENQIQGQAAHNH</sequence>
<reference evidence="4 5" key="1">
    <citation type="submission" date="2017-01" db="EMBL/GenBank/DDBJ databases">
        <title>The cable genome- insights into the physiology and evolution of filamentous bacteria capable of sulfide oxidation via long distance electron transfer.</title>
        <authorList>
            <person name="Schreiber L."/>
            <person name="Bjerg J.T."/>
            <person name="Boggild A."/>
            <person name="Van De Vossenberg J."/>
            <person name="Meysman F."/>
            <person name="Nielsen L.P."/>
            <person name="Schramm A."/>
            <person name="Kjeldsen K.U."/>
        </authorList>
    </citation>
    <scope>NUCLEOTIDE SEQUENCE [LARGE SCALE GENOMIC DNA]</scope>
    <source>
        <strain evidence="4">A5</strain>
    </source>
</reference>
<dbReference type="PANTHER" id="PTHR13504:SF38">
    <property type="entry name" value="FIDO DOMAIN-CONTAINING PROTEIN"/>
    <property type="match status" value="1"/>
</dbReference>
<protein>
    <submittedName>
        <fullName evidence="4">Fic/DOC family protein</fullName>
    </submittedName>
</protein>
<dbReference type="SUPFAM" id="SSF140931">
    <property type="entry name" value="Fic-like"/>
    <property type="match status" value="1"/>
</dbReference>
<dbReference type="Proteomes" id="UP000288892">
    <property type="component" value="Unassembled WGS sequence"/>
</dbReference>
<dbReference type="InterPro" id="IPR003812">
    <property type="entry name" value="Fido"/>
</dbReference>
<dbReference type="PROSITE" id="PS51459">
    <property type="entry name" value="FIDO"/>
    <property type="match status" value="1"/>
</dbReference>
<keyword evidence="1" id="KW-0547">Nucleotide-binding</keyword>
<evidence type="ECO:0000313" key="4">
    <source>
        <dbReference type="EMBL" id="RWX52338.1"/>
    </source>
</evidence>
<organism evidence="4 5">
    <name type="scientific">Candidatus Electrothrix marina</name>
    <dbReference type="NCBI Taxonomy" id="1859130"/>
    <lineage>
        <taxon>Bacteria</taxon>
        <taxon>Pseudomonadati</taxon>
        <taxon>Thermodesulfobacteriota</taxon>
        <taxon>Desulfobulbia</taxon>
        <taxon>Desulfobulbales</taxon>
        <taxon>Desulfobulbaceae</taxon>
        <taxon>Candidatus Electrothrix</taxon>
    </lineage>
</organism>
<feature type="domain" description="Fido" evidence="3">
    <location>
        <begin position="84"/>
        <end position="222"/>
    </location>
</feature>
<dbReference type="InterPro" id="IPR036597">
    <property type="entry name" value="Fido-like_dom_sf"/>
</dbReference>
<dbReference type="EMBL" id="MTKS01000019">
    <property type="protein sequence ID" value="RWX52338.1"/>
    <property type="molecule type" value="Genomic_DNA"/>
</dbReference>
<dbReference type="AlphaFoldDB" id="A0A444JH94"/>
<dbReference type="Gene3D" id="1.10.3290.10">
    <property type="entry name" value="Fido-like domain"/>
    <property type="match status" value="1"/>
</dbReference>
<dbReference type="GO" id="GO:0005524">
    <property type="term" value="F:ATP binding"/>
    <property type="evidence" value="ECO:0007669"/>
    <property type="project" value="UniProtKB-KW"/>
</dbReference>
<evidence type="ECO:0000256" key="1">
    <source>
        <dbReference type="PIRSR" id="PIRSR640198-2"/>
    </source>
</evidence>
<keyword evidence="5" id="KW-1185">Reference proteome</keyword>